<dbReference type="InterPro" id="IPR050889">
    <property type="entry name" value="Dendritic_Spine_Reg/Scaffold"/>
</dbReference>
<dbReference type="Proteomes" id="UP001431019">
    <property type="component" value="Unassembled WGS sequence"/>
</dbReference>
<accession>A0ABS8JZU2</accession>
<dbReference type="Pfam" id="PF13637">
    <property type="entry name" value="Ank_4"/>
    <property type="match status" value="1"/>
</dbReference>
<evidence type="ECO:0000256" key="3">
    <source>
        <dbReference type="PROSITE-ProRule" id="PRU00023"/>
    </source>
</evidence>
<dbReference type="PROSITE" id="PS51257">
    <property type="entry name" value="PROKAR_LIPOPROTEIN"/>
    <property type="match status" value="1"/>
</dbReference>
<reference evidence="5 6" key="1">
    <citation type="submission" date="2021-11" db="EMBL/GenBank/DDBJ databases">
        <authorList>
            <person name="Oh E.-T."/>
            <person name="Kim S.-B."/>
        </authorList>
    </citation>
    <scope>NUCLEOTIDE SEQUENCE [LARGE SCALE GENOMIC DNA]</scope>
    <source>
        <strain evidence="5 6">MMS20-SJTR3</strain>
    </source>
</reference>
<dbReference type="Pfam" id="PF12796">
    <property type="entry name" value="Ank_2"/>
    <property type="match status" value="1"/>
</dbReference>
<comment type="caution">
    <text evidence="5">The sequence shown here is derived from an EMBL/GenBank/DDBJ whole genome shotgun (WGS) entry which is preliminary data.</text>
</comment>
<gene>
    <name evidence="5" type="ORF">LJ656_22765</name>
</gene>
<evidence type="ECO:0000256" key="1">
    <source>
        <dbReference type="ARBA" id="ARBA00022737"/>
    </source>
</evidence>
<dbReference type="PROSITE" id="PS50297">
    <property type="entry name" value="ANK_REP_REGION"/>
    <property type="match status" value="1"/>
</dbReference>
<feature type="repeat" description="ANK" evidence="3">
    <location>
        <begin position="155"/>
        <end position="187"/>
    </location>
</feature>
<dbReference type="PANTHER" id="PTHR24166:SF48">
    <property type="entry name" value="PROTEIN VAPYRIN"/>
    <property type="match status" value="1"/>
</dbReference>
<dbReference type="SUPFAM" id="SSF48403">
    <property type="entry name" value="Ankyrin repeat"/>
    <property type="match status" value="1"/>
</dbReference>
<dbReference type="SMART" id="SM00248">
    <property type="entry name" value="ANK"/>
    <property type="match status" value="4"/>
</dbReference>
<dbReference type="EMBL" id="JAJITD010000012">
    <property type="protein sequence ID" value="MCC8395414.1"/>
    <property type="molecule type" value="Genomic_DNA"/>
</dbReference>
<name>A0ABS8JZU2_9BURK</name>
<dbReference type="RefSeq" id="WP_230511745.1">
    <property type="nucleotide sequence ID" value="NZ_JAJITD010000012.1"/>
</dbReference>
<proteinExistence type="predicted"/>
<dbReference type="InterPro" id="IPR036770">
    <property type="entry name" value="Ankyrin_rpt-contain_sf"/>
</dbReference>
<keyword evidence="1" id="KW-0677">Repeat</keyword>
<keyword evidence="2 3" id="KW-0040">ANK repeat</keyword>
<protein>
    <submittedName>
        <fullName evidence="5">Ankyrin repeat domain-containing protein</fullName>
    </submittedName>
</protein>
<evidence type="ECO:0000256" key="4">
    <source>
        <dbReference type="SAM" id="SignalP"/>
    </source>
</evidence>
<dbReference type="Gene3D" id="1.25.40.20">
    <property type="entry name" value="Ankyrin repeat-containing domain"/>
    <property type="match status" value="1"/>
</dbReference>
<dbReference type="PANTHER" id="PTHR24166">
    <property type="entry name" value="ROLLING PEBBLES, ISOFORM B"/>
    <property type="match status" value="1"/>
</dbReference>
<feature type="signal peptide" evidence="4">
    <location>
        <begin position="1"/>
        <end position="22"/>
    </location>
</feature>
<dbReference type="InterPro" id="IPR002110">
    <property type="entry name" value="Ankyrin_rpt"/>
</dbReference>
<evidence type="ECO:0000313" key="6">
    <source>
        <dbReference type="Proteomes" id="UP001431019"/>
    </source>
</evidence>
<dbReference type="PROSITE" id="PS50088">
    <property type="entry name" value="ANK_REPEAT"/>
    <property type="match status" value="2"/>
</dbReference>
<keyword evidence="4" id="KW-0732">Signal</keyword>
<sequence>MKRFQTAIPRMLAIAACAAAIAGCAQPTLRAALPQPDRLSAQPAGQQGGQQADAHRYDDTWFAAARLGRVDILQALVDARYPLDTTTSEGYTALTLTAYRNQPAALDYLLRAGADPCIGDRHGNTALMGALFKGETAIAKRLVDTRCPIDQTNNAGQTALSFAAMFGRLDMLPVLVAHGANPDHVDRLGRTPLQNALLQGNESAVAALEKVGATPNPDRTLHARP</sequence>
<feature type="repeat" description="ANK" evidence="3">
    <location>
        <begin position="89"/>
        <end position="121"/>
    </location>
</feature>
<feature type="chain" id="PRO_5046623244" evidence="4">
    <location>
        <begin position="23"/>
        <end position="225"/>
    </location>
</feature>
<keyword evidence="6" id="KW-1185">Reference proteome</keyword>
<evidence type="ECO:0000313" key="5">
    <source>
        <dbReference type="EMBL" id="MCC8395414.1"/>
    </source>
</evidence>
<organism evidence="5 6">
    <name type="scientific">Paraburkholderia sejongensis</name>
    <dbReference type="NCBI Taxonomy" id="2886946"/>
    <lineage>
        <taxon>Bacteria</taxon>
        <taxon>Pseudomonadati</taxon>
        <taxon>Pseudomonadota</taxon>
        <taxon>Betaproteobacteria</taxon>
        <taxon>Burkholderiales</taxon>
        <taxon>Burkholderiaceae</taxon>
        <taxon>Paraburkholderia</taxon>
    </lineage>
</organism>
<evidence type="ECO:0000256" key="2">
    <source>
        <dbReference type="ARBA" id="ARBA00023043"/>
    </source>
</evidence>